<dbReference type="SUPFAM" id="SSF54427">
    <property type="entry name" value="NTF2-like"/>
    <property type="match status" value="1"/>
</dbReference>
<dbReference type="EMBL" id="VCBC01000017">
    <property type="protein sequence ID" value="TLU61288.1"/>
    <property type="molecule type" value="Genomic_DNA"/>
</dbReference>
<evidence type="ECO:0000313" key="3">
    <source>
        <dbReference type="Proteomes" id="UP000307790"/>
    </source>
</evidence>
<dbReference type="NCBIfam" id="NF002486">
    <property type="entry name" value="PRK01752.1"/>
    <property type="match status" value="1"/>
</dbReference>
<dbReference type="RefSeq" id="WP_138321074.1">
    <property type="nucleotide sequence ID" value="NZ_VCBC01000017.1"/>
</dbReference>
<organism evidence="2 3">
    <name type="scientific">Thalassotalea litorea</name>
    <dbReference type="NCBI Taxonomy" id="2020715"/>
    <lineage>
        <taxon>Bacteria</taxon>
        <taxon>Pseudomonadati</taxon>
        <taxon>Pseudomonadota</taxon>
        <taxon>Gammaproteobacteria</taxon>
        <taxon>Alteromonadales</taxon>
        <taxon>Colwelliaceae</taxon>
        <taxon>Thalassotalea</taxon>
    </lineage>
</organism>
<dbReference type="InterPro" id="IPR032710">
    <property type="entry name" value="NTF2-like_dom_sf"/>
</dbReference>
<comment type="caution">
    <text evidence="2">The sequence shown here is derived from an EMBL/GenBank/DDBJ whole genome shotgun (WGS) entry which is preliminary data.</text>
</comment>
<dbReference type="InterPro" id="IPR048469">
    <property type="entry name" value="YchJ-like_M"/>
</dbReference>
<dbReference type="AlphaFoldDB" id="A0A5R9IGM2"/>
<evidence type="ECO:0000259" key="1">
    <source>
        <dbReference type="Pfam" id="PF17775"/>
    </source>
</evidence>
<dbReference type="SUPFAM" id="SSF103642">
    <property type="entry name" value="Sec-C motif"/>
    <property type="match status" value="1"/>
</dbReference>
<name>A0A5R9IGM2_9GAMM</name>
<reference evidence="2 3" key="1">
    <citation type="submission" date="2019-05" db="EMBL/GenBank/DDBJ databases">
        <title>Genome sequences of Thalassotalea litorea 1K03283.</title>
        <authorList>
            <person name="Zhang D."/>
        </authorList>
    </citation>
    <scope>NUCLEOTIDE SEQUENCE [LARGE SCALE GENOMIC DNA]</scope>
    <source>
        <strain evidence="2 3">MCCC 1K03283</strain>
    </source>
</reference>
<dbReference type="OrthoDB" id="21421at2"/>
<dbReference type="NCBIfam" id="NF002449">
    <property type="entry name" value="PRK01617.1"/>
    <property type="match status" value="1"/>
</dbReference>
<accession>A0A5R9IGM2</accession>
<sequence>MKQPCPCNSALDYVHCCQPLHQSIQTAATAEQLMRSRYSAYALKFATYLHQTWAEQERAKHTIADIQEWADETTWLTLDIITTDSADPKYHFVEFHAHYLHQGKHWLMHENSRFCQENGQWRYLDGDVKTHQLLGEIKRNDPCPCGSGKKFKKCHISQ</sequence>
<dbReference type="Pfam" id="PF17775">
    <property type="entry name" value="YchJ_M-like"/>
    <property type="match status" value="1"/>
</dbReference>
<keyword evidence="3" id="KW-1185">Reference proteome</keyword>
<dbReference type="Pfam" id="PF02810">
    <property type="entry name" value="SEC-C"/>
    <property type="match status" value="2"/>
</dbReference>
<dbReference type="PANTHER" id="PTHR33747">
    <property type="entry name" value="UPF0225 PROTEIN SCO1677"/>
    <property type="match status" value="1"/>
</dbReference>
<protein>
    <submittedName>
        <fullName evidence="2">YchJ family protein</fullName>
    </submittedName>
</protein>
<proteinExistence type="predicted"/>
<dbReference type="InterPro" id="IPR004027">
    <property type="entry name" value="SEC_C_motif"/>
</dbReference>
<dbReference type="PANTHER" id="PTHR33747:SF1">
    <property type="entry name" value="ADENYLATE CYCLASE-ASSOCIATED CAP C-TERMINAL DOMAIN-CONTAINING PROTEIN"/>
    <property type="match status" value="1"/>
</dbReference>
<evidence type="ECO:0000313" key="2">
    <source>
        <dbReference type="EMBL" id="TLU61288.1"/>
    </source>
</evidence>
<gene>
    <name evidence="2" type="ORF">FE810_14855</name>
</gene>
<feature type="domain" description="YchJ-like middle NTF2-like" evidence="1">
    <location>
        <begin position="29"/>
        <end position="126"/>
    </location>
</feature>
<dbReference type="Gene3D" id="3.10.450.50">
    <property type="match status" value="1"/>
</dbReference>
<dbReference type="Proteomes" id="UP000307790">
    <property type="component" value="Unassembled WGS sequence"/>
</dbReference>